<dbReference type="SUPFAM" id="SSF103025">
    <property type="entry name" value="Folate-binding domain"/>
    <property type="match status" value="1"/>
</dbReference>
<dbReference type="InterPro" id="IPR036188">
    <property type="entry name" value="FAD/NAD-bd_sf"/>
</dbReference>
<evidence type="ECO:0000259" key="7">
    <source>
        <dbReference type="Pfam" id="PF16350"/>
    </source>
</evidence>
<dbReference type="InterPro" id="IPR032503">
    <property type="entry name" value="FAO_M"/>
</dbReference>
<dbReference type="InterPro" id="IPR027266">
    <property type="entry name" value="TrmE/GcvT-like"/>
</dbReference>
<dbReference type="SUPFAM" id="SSF51905">
    <property type="entry name" value="FAD/NAD(P)-binding domain"/>
    <property type="match status" value="1"/>
</dbReference>
<dbReference type="Gene3D" id="3.50.50.60">
    <property type="entry name" value="FAD/NAD(P)-binding domain"/>
    <property type="match status" value="1"/>
</dbReference>
<comment type="similarity">
    <text evidence="1">Belongs to the GcvT family.</text>
</comment>
<comment type="caution">
    <text evidence="8">The sequence shown here is derived from an EMBL/GenBank/DDBJ whole genome shotgun (WGS) entry which is preliminary data.</text>
</comment>
<evidence type="ECO:0000256" key="1">
    <source>
        <dbReference type="ARBA" id="ARBA00008609"/>
    </source>
</evidence>
<evidence type="ECO:0000256" key="3">
    <source>
        <dbReference type="SAM" id="Phobius"/>
    </source>
</evidence>
<dbReference type="EMBL" id="JAXCLW010000004">
    <property type="protein sequence ID" value="MDY0884178.1"/>
    <property type="molecule type" value="Genomic_DNA"/>
</dbReference>
<dbReference type="Pfam" id="PF16350">
    <property type="entry name" value="FAO_M"/>
    <property type="match status" value="1"/>
</dbReference>
<dbReference type="Pfam" id="PF01266">
    <property type="entry name" value="DAO"/>
    <property type="match status" value="1"/>
</dbReference>
<dbReference type="InterPro" id="IPR006076">
    <property type="entry name" value="FAD-dep_OxRdtase"/>
</dbReference>
<protein>
    <submittedName>
        <fullName evidence="8">FAD-dependent oxidoreductase</fullName>
    </submittedName>
</protein>
<dbReference type="PANTHER" id="PTHR43757">
    <property type="entry name" value="AMINOMETHYLTRANSFERASE"/>
    <property type="match status" value="1"/>
</dbReference>
<keyword evidence="3" id="KW-1133">Transmembrane helix</keyword>
<dbReference type="Gene3D" id="2.40.30.110">
    <property type="entry name" value="Aminomethyltransferase beta-barrel domains"/>
    <property type="match status" value="1"/>
</dbReference>
<dbReference type="Gene3D" id="3.30.1360.120">
    <property type="entry name" value="Probable tRNA modification gtpase trme, domain 1"/>
    <property type="match status" value="1"/>
</dbReference>
<dbReference type="Proteomes" id="UP001279642">
    <property type="component" value="Unassembled WGS sequence"/>
</dbReference>
<sequence length="806" mass="87781">MKTHTRAVVIGGGVVGVSVLYHLAKLGWSDVVLVERSELTSGSTWHAAGGMHTINGDTNMSYLQSYTVKIYEELERESGLSCGIHRVGCLYVAANEQCYDYFKMERARARHLGLDLEFVSMDEVKKINPLIETKHFISALFDPNDGHVDPSSVTNAYAKAARNKGAEIYRNTPVIELKPTPSGGWLVVTSQGTIETEVVINAAGLWGREVGALVGLNLPIMPMEHMYVVTNEIPEVAALGQEIPMSIDFDGESYLRQEGKGLLIGTYENAAKHWSVDGTPQSFGHELLENDLDRITDAMAVAMERYPCLVEGGIKRIINGPMIFAPDGNPIIGPVRGLRNYFVATGVMAGFSQAGGVGLAVAQWVIDGEPGMDVFAMDVARFGDHVNKSYVLEKTMENYRRRFTITCPNEELPAARPLKTSPVYDKLRAEGAVFGAANGWEYPLWFAPKGVDPVEKPSFRRSNAFPHVAAECKAVREQVGLFETSSYAKFEVTGNGASAFLDKLMTNKLPSKDGRAGLCPMLTPKGQVLGDLTVTRLSPERYLLIGSPTATEYYMRWFQSHLPADDSVAVRDVTADWMGFSLTGPKTREVLSQLTTEDLSHAAFPFLAARQMTVGLAKALVIRVSFTGELGFEIYCEPKFQRHILDRLCAAGAAHGLRLCGVRALNSLRLEKGYGSWGREFSIDYNAAEAGIEKLTKLDKGEFIGRDAAAVAFKAGAKRKLAIMAVDVAETDPIGNEPVLQNGKVIGRLTSAGYGHTVGTAIALSYLPVELAKPGSKVEIEVLGEMRPATILAEPPYDPSGARMRA</sequence>
<dbReference type="InterPro" id="IPR013977">
    <property type="entry name" value="GcvT_C"/>
</dbReference>
<proteinExistence type="inferred from homology"/>
<name>A0ABU5EFE4_9PROT</name>
<dbReference type="Pfam" id="PF01571">
    <property type="entry name" value="GCV_T"/>
    <property type="match status" value="1"/>
</dbReference>
<dbReference type="RefSeq" id="WP_320509249.1">
    <property type="nucleotide sequence ID" value="NZ_JAXCLW010000004.1"/>
</dbReference>
<dbReference type="InterPro" id="IPR028896">
    <property type="entry name" value="GcvT/YgfZ/DmdA"/>
</dbReference>
<feature type="domain" description="FAD dependent oxidoreductase central" evidence="7">
    <location>
        <begin position="367"/>
        <end position="421"/>
    </location>
</feature>
<organism evidence="8 9">
    <name type="scientific">Dongia soli</name>
    <dbReference type="NCBI Taxonomy" id="600628"/>
    <lineage>
        <taxon>Bacteria</taxon>
        <taxon>Pseudomonadati</taxon>
        <taxon>Pseudomonadota</taxon>
        <taxon>Alphaproteobacteria</taxon>
        <taxon>Rhodospirillales</taxon>
        <taxon>Dongiaceae</taxon>
        <taxon>Dongia</taxon>
    </lineage>
</organism>
<feature type="domain" description="GCVT N-terminal" evidence="5">
    <location>
        <begin position="424"/>
        <end position="700"/>
    </location>
</feature>
<evidence type="ECO:0000256" key="2">
    <source>
        <dbReference type="ARBA" id="ARBA00023002"/>
    </source>
</evidence>
<dbReference type="SUPFAM" id="SSF101790">
    <property type="entry name" value="Aminomethyltransferase beta-barrel domain"/>
    <property type="match status" value="1"/>
</dbReference>
<feature type="domain" description="Aminomethyltransferase C-terminal" evidence="6">
    <location>
        <begin position="719"/>
        <end position="798"/>
    </location>
</feature>
<gene>
    <name evidence="8" type="ORF">SMD27_15130</name>
</gene>
<keyword evidence="9" id="KW-1185">Reference proteome</keyword>
<dbReference type="Gene3D" id="3.30.9.10">
    <property type="entry name" value="D-Amino Acid Oxidase, subunit A, domain 2"/>
    <property type="match status" value="1"/>
</dbReference>
<keyword evidence="3" id="KW-0812">Transmembrane</keyword>
<keyword evidence="2" id="KW-0560">Oxidoreductase</keyword>
<dbReference type="Pfam" id="PF08669">
    <property type="entry name" value="GCV_T_C"/>
    <property type="match status" value="1"/>
</dbReference>
<feature type="domain" description="FAD dependent oxidoreductase" evidence="4">
    <location>
        <begin position="7"/>
        <end position="364"/>
    </location>
</feature>
<feature type="transmembrane region" description="Helical" evidence="3">
    <location>
        <begin position="7"/>
        <end position="24"/>
    </location>
</feature>
<accession>A0ABU5EFE4</accession>
<dbReference type="PANTHER" id="PTHR43757:SF2">
    <property type="entry name" value="AMINOMETHYLTRANSFERASE, MITOCHONDRIAL"/>
    <property type="match status" value="1"/>
</dbReference>
<dbReference type="InterPro" id="IPR006222">
    <property type="entry name" value="GCVT_N"/>
</dbReference>
<evidence type="ECO:0000313" key="8">
    <source>
        <dbReference type="EMBL" id="MDY0884178.1"/>
    </source>
</evidence>
<keyword evidence="3" id="KW-0472">Membrane</keyword>
<reference evidence="8 9" key="1">
    <citation type="journal article" date="2016" name="Antonie Van Leeuwenhoek">
        <title>Dongia soli sp. nov., isolated from soil from Dokdo, Korea.</title>
        <authorList>
            <person name="Kim D.U."/>
            <person name="Lee H."/>
            <person name="Kim H."/>
            <person name="Kim S.G."/>
            <person name="Ka J.O."/>
        </authorList>
    </citation>
    <scope>NUCLEOTIDE SEQUENCE [LARGE SCALE GENOMIC DNA]</scope>
    <source>
        <strain evidence="8 9">D78</strain>
    </source>
</reference>
<dbReference type="SUPFAM" id="SSF54373">
    <property type="entry name" value="FAD-linked reductases, C-terminal domain"/>
    <property type="match status" value="1"/>
</dbReference>
<evidence type="ECO:0000259" key="5">
    <source>
        <dbReference type="Pfam" id="PF01571"/>
    </source>
</evidence>
<evidence type="ECO:0000259" key="6">
    <source>
        <dbReference type="Pfam" id="PF08669"/>
    </source>
</evidence>
<dbReference type="Gene3D" id="3.30.70.1400">
    <property type="entry name" value="Aminomethyltransferase beta-barrel domains"/>
    <property type="match status" value="1"/>
</dbReference>
<evidence type="ECO:0000313" key="9">
    <source>
        <dbReference type="Proteomes" id="UP001279642"/>
    </source>
</evidence>
<evidence type="ECO:0000259" key="4">
    <source>
        <dbReference type="Pfam" id="PF01266"/>
    </source>
</evidence>
<dbReference type="InterPro" id="IPR029043">
    <property type="entry name" value="GcvT/YgfZ_C"/>
</dbReference>